<sequence length="109" mass="12517">MIALGRCVCLLYTSREKEEERRKVVPRAVTTALMLHSLRVSLCIGEGRKNFSSSPSRRLRLSPCAPHATTRFLLLWVRARRSLTVPVSHFHLVLHRHPAALLTLRFYPC</sequence>
<evidence type="ECO:0000313" key="1">
    <source>
        <dbReference type="EMBL" id="TMS40046.1"/>
    </source>
</evidence>
<dbReference type="EMBL" id="AZBU02000001">
    <property type="protein sequence ID" value="TMS40046.1"/>
    <property type="molecule type" value="Genomic_DNA"/>
</dbReference>
<dbReference type="AlphaFoldDB" id="A0A4U8V267"/>
<organism evidence="1">
    <name type="scientific">Steinernema carpocapsae</name>
    <name type="common">Entomopathogenic nematode</name>
    <dbReference type="NCBI Taxonomy" id="34508"/>
    <lineage>
        <taxon>Eukaryota</taxon>
        <taxon>Metazoa</taxon>
        <taxon>Ecdysozoa</taxon>
        <taxon>Nematoda</taxon>
        <taxon>Chromadorea</taxon>
        <taxon>Rhabditida</taxon>
        <taxon>Tylenchina</taxon>
        <taxon>Panagrolaimomorpha</taxon>
        <taxon>Strongyloidoidea</taxon>
        <taxon>Steinernematidae</taxon>
        <taxon>Steinernema</taxon>
    </lineage>
</organism>
<gene>
    <name evidence="1" type="ORF">L596_006477</name>
</gene>
<comment type="caution">
    <text evidence="1">The sequence shown here is derived from an EMBL/GenBank/DDBJ whole genome shotgun (WGS) entry which is preliminary data.</text>
</comment>
<proteinExistence type="predicted"/>
<protein>
    <submittedName>
        <fullName evidence="1">Uncharacterized protein</fullName>
    </submittedName>
</protein>
<reference evidence="1" key="2">
    <citation type="journal article" date="2015" name="Genome Biol.">
        <title>Comparative genomics of Steinernema reveals deeply conserved gene regulatory networks.</title>
        <authorList>
            <person name="Dillman A.R."/>
            <person name="Macchietto M."/>
            <person name="Porter C.F."/>
            <person name="Rogers A."/>
            <person name="Williams B."/>
            <person name="Antoshechkin I."/>
            <person name="Lee M.M."/>
            <person name="Goodwin Z."/>
            <person name="Lu X."/>
            <person name="Lewis E.E."/>
            <person name="Goodrich-Blair H."/>
            <person name="Stock S.P."/>
            <person name="Adams B.J."/>
            <person name="Sternberg P.W."/>
            <person name="Mortazavi A."/>
        </authorList>
    </citation>
    <scope>NUCLEOTIDE SEQUENCE [LARGE SCALE GENOMIC DNA]</scope>
    <source>
        <strain evidence="1">ALL</strain>
    </source>
</reference>
<name>A0A4U8V267_STECR</name>
<reference evidence="1" key="1">
    <citation type="submission" date="2013-11" db="EMBL/GenBank/DDBJ databases">
        <authorList>
            <person name="Sternberg P."/>
            <person name="Dillman A."/>
            <person name="Macchietto M."/>
        </authorList>
    </citation>
    <scope>NUCLEOTIDE SEQUENCE</scope>
    <source>
        <strain evidence="1">ALL</strain>
    </source>
</reference>
<accession>A0A4U8V267</accession>
<reference evidence="1" key="3">
    <citation type="journal article" date="2019" name="G3 (Bethesda)">
        <title>Hybrid Assembly of the Genome of the Entomopathogenic Nematode Steinernema carpocapsae Identifies the X-Chromosome.</title>
        <authorList>
            <person name="Serra L."/>
            <person name="Macchietto M."/>
            <person name="Macias-Munoz A."/>
            <person name="McGill C.J."/>
            <person name="Rodriguez I.M."/>
            <person name="Rodriguez B."/>
            <person name="Murad R."/>
            <person name="Mortazavi A."/>
        </authorList>
    </citation>
    <scope>NUCLEOTIDE SEQUENCE [LARGE SCALE GENOMIC DNA]</scope>
    <source>
        <strain evidence="1">ALL</strain>
    </source>
</reference>